<organism evidence="2 3">
    <name type="scientific">Aegilops tauschii subsp. strangulata</name>
    <name type="common">Goatgrass</name>
    <dbReference type="NCBI Taxonomy" id="200361"/>
    <lineage>
        <taxon>Eukaryota</taxon>
        <taxon>Viridiplantae</taxon>
        <taxon>Streptophyta</taxon>
        <taxon>Embryophyta</taxon>
        <taxon>Tracheophyta</taxon>
        <taxon>Spermatophyta</taxon>
        <taxon>Magnoliopsida</taxon>
        <taxon>Liliopsida</taxon>
        <taxon>Poales</taxon>
        <taxon>Poaceae</taxon>
        <taxon>BOP clade</taxon>
        <taxon>Pooideae</taxon>
        <taxon>Triticodae</taxon>
        <taxon>Triticeae</taxon>
        <taxon>Triticinae</taxon>
        <taxon>Aegilops</taxon>
    </lineage>
</organism>
<accession>A0A453KWF2</accession>
<reference evidence="2" key="4">
    <citation type="submission" date="2019-03" db="UniProtKB">
        <authorList>
            <consortium name="EnsemblPlants"/>
        </authorList>
    </citation>
    <scope>IDENTIFICATION</scope>
</reference>
<dbReference type="PANTHER" id="PTHR35727">
    <property type="entry name" value="BNAA05G33520D PROTEIN"/>
    <property type="match status" value="1"/>
</dbReference>
<name>A0A453KWF2_AEGTS</name>
<reference evidence="2" key="5">
    <citation type="journal article" date="2021" name="G3 (Bethesda)">
        <title>Aegilops tauschii genome assembly Aet v5.0 features greater sequence contiguity and improved annotation.</title>
        <authorList>
            <person name="Wang L."/>
            <person name="Zhu T."/>
            <person name="Rodriguez J.C."/>
            <person name="Deal K.R."/>
            <person name="Dubcovsky J."/>
            <person name="McGuire P.E."/>
            <person name="Lux T."/>
            <person name="Spannagl M."/>
            <person name="Mayer K.F.X."/>
            <person name="Baldrich P."/>
            <person name="Meyers B.C."/>
            <person name="Huo N."/>
            <person name="Gu Y.Q."/>
            <person name="Zhou H."/>
            <person name="Devos K.M."/>
            <person name="Bennetzen J.L."/>
            <person name="Unver T."/>
            <person name="Budak H."/>
            <person name="Gulick P.J."/>
            <person name="Galiba G."/>
            <person name="Kalapos B."/>
            <person name="Nelson D.R."/>
            <person name="Li P."/>
            <person name="You F.M."/>
            <person name="Luo M.C."/>
            <person name="Dvorak J."/>
        </authorList>
    </citation>
    <scope>NUCLEOTIDE SEQUENCE [LARGE SCALE GENOMIC DNA]</scope>
    <source>
        <strain evidence="2">cv. AL8/78</strain>
    </source>
</reference>
<dbReference type="Pfam" id="PF08132">
    <property type="entry name" value="AdoMetDC_leader"/>
    <property type="match status" value="1"/>
</dbReference>
<reference evidence="2" key="3">
    <citation type="journal article" date="2017" name="Nature">
        <title>Genome sequence of the progenitor of the wheat D genome Aegilops tauschii.</title>
        <authorList>
            <person name="Luo M.C."/>
            <person name="Gu Y.Q."/>
            <person name="Puiu D."/>
            <person name="Wang H."/>
            <person name="Twardziok S.O."/>
            <person name="Deal K.R."/>
            <person name="Huo N."/>
            <person name="Zhu T."/>
            <person name="Wang L."/>
            <person name="Wang Y."/>
            <person name="McGuire P.E."/>
            <person name="Liu S."/>
            <person name="Long H."/>
            <person name="Ramasamy R.K."/>
            <person name="Rodriguez J.C."/>
            <person name="Van S.L."/>
            <person name="Yuan L."/>
            <person name="Wang Z."/>
            <person name="Xia Z."/>
            <person name="Xiao L."/>
            <person name="Anderson O.D."/>
            <person name="Ouyang S."/>
            <person name="Liang Y."/>
            <person name="Zimin A.V."/>
            <person name="Pertea G."/>
            <person name="Qi P."/>
            <person name="Bennetzen J.L."/>
            <person name="Dai X."/>
            <person name="Dawson M.W."/>
            <person name="Muller H.G."/>
            <person name="Kugler K."/>
            <person name="Rivarola-Duarte L."/>
            <person name="Spannagl M."/>
            <person name="Mayer K.F.X."/>
            <person name="Lu F.H."/>
            <person name="Bevan M.W."/>
            <person name="Leroy P."/>
            <person name="Li P."/>
            <person name="You F.M."/>
            <person name="Sun Q."/>
            <person name="Liu Z."/>
            <person name="Lyons E."/>
            <person name="Wicker T."/>
            <person name="Salzberg S.L."/>
            <person name="Devos K.M."/>
            <person name="Dvorak J."/>
        </authorList>
    </citation>
    <scope>NUCLEOTIDE SEQUENCE [LARGE SCALE GENOMIC DNA]</scope>
    <source>
        <strain evidence="2">cv. AL8/78</strain>
    </source>
</reference>
<dbReference type="PANTHER" id="PTHR35727:SF10">
    <property type="entry name" value="S-ADENOSYLMETHIONINE DECARBOXYLASE PROENZYME"/>
    <property type="match status" value="1"/>
</dbReference>
<reference evidence="3" key="2">
    <citation type="journal article" date="2017" name="Nat. Plants">
        <title>The Aegilops tauschii genome reveals multiple impacts of transposons.</title>
        <authorList>
            <person name="Zhao G."/>
            <person name="Zou C."/>
            <person name="Li K."/>
            <person name="Wang K."/>
            <person name="Li T."/>
            <person name="Gao L."/>
            <person name="Zhang X."/>
            <person name="Wang H."/>
            <person name="Yang Z."/>
            <person name="Liu X."/>
            <person name="Jiang W."/>
            <person name="Mao L."/>
            <person name="Kong X."/>
            <person name="Jiao Y."/>
            <person name="Jia J."/>
        </authorList>
    </citation>
    <scope>NUCLEOTIDE SEQUENCE [LARGE SCALE GENOMIC DNA]</scope>
    <source>
        <strain evidence="3">cv. AL8/78</strain>
    </source>
</reference>
<evidence type="ECO:0000313" key="3">
    <source>
        <dbReference type="Proteomes" id="UP000015105"/>
    </source>
</evidence>
<keyword evidence="3" id="KW-1185">Reference proteome</keyword>
<evidence type="ECO:0000256" key="1">
    <source>
        <dbReference type="SAM" id="MobiDB-lite"/>
    </source>
</evidence>
<proteinExistence type="predicted"/>
<reference evidence="3" key="1">
    <citation type="journal article" date="2014" name="Science">
        <title>Ancient hybridizations among the ancestral genomes of bread wheat.</title>
        <authorList>
            <consortium name="International Wheat Genome Sequencing Consortium,"/>
            <person name="Marcussen T."/>
            <person name="Sandve S.R."/>
            <person name="Heier L."/>
            <person name="Spannagl M."/>
            <person name="Pfeifer M."/>
            <person name="Jakobsen K.S."/>
            <person name="Wulff B.B."/>
            <person name="Steuernagel B."/>
            <person name="Mayer K.F."/>
            <person name="Olsen O.A."/>
        </authorList>
    </citation>
    <scope>NUCLEOTIDE SEQUENCE [LARGE SCALE GENOMIC DNA]</scope>
    <source>
        <strain evidence="3">cv. AL8/78</strain>
    </source>
</reference>
<feature type="region of interest" description="Disordered" evidence="1">
    <location>
        <begin position="1"/>
        <end position="25"/>
    </location>
</feature>
<evidence type="ECO:0000313" key="2">
    <source>
        <dbReference type="EnsemblPlants" id="AET5Gv20534500.3"/>
    </source>
</evidence>
<dbReference type="Gramene" id="AET5Gv20534500.3">
    <property type="protein sequence ID" value="AET5Gv20534500.3"/>
    <property type="gene ID" value="AET5Gv20534500"/>
</dbReference>
<protein>
    <submittedName>
        <fullName evidence="2">Uncharacterized protein</fullName>
    </submittedName>
</protein>
<dbReference type="Proteomes" id="UP000015105">
    <property type="component" value="Chromosome 5D"/>
</dbReference>
<sequence>HQHKGTSVNVLMMSKAGKKSSSSNSMYEAPLGYKIEDVRPAGGIKKFQSAAYSNCARKPS</sequence>
<dbReference type="AlphaFoldDB" id="A0A453KWF2"/>
<dbReference type="EnsemblPlants" id="AET5Gv20534500.3">
    <property type="protein sequence ID" value="AET5Gv20534500.3"/>
    <property type="gene ID" value="AET5Gv20534500"/>
</dbReference>
<dbReference type="InterPro" id="IPR012511">
    <property type="entry name" value="AdoMetDC_leader"/>
</dbReference>
<feature type="compositionally biased region" description="Low complexity" evidence="1">
    <location>
        <begin position="12"/>
        <end position="25"/>
    </location>
</feature>